<name>A0ABR4HN28_9EURO</name>
<feature type="compositionally biased region" description="Low complexity" evidence="8">
    <location>
        <begin position="45"/>
        <end position="58"/>
    </location>
</feature>
<evidence type="ECO:0000259" key="10">
    <source>
        <dbReference type="PROSITE" id="PS50868"/>
    </source>
</evidence>
<feature type="compositionally biased region" description="Basic and acidic residues" evidence="8">
    <location>
        <begin position="186"/>
        <end position="198"/>
    </location>
</feature>
<evidence type="ECO:0000256" key="2">
    <source>
        <dbReference type="ARBA" id="ARBA00004286"/>
    </source>
</evidence>
<feature type="compositionally biased region" description="Polar residues" evidence="8">
    <location>
        <begin position="741"/>
        <end position="756"/>
    </location>
</feature>
<protein>
    <recommendedName>
        <fullName evidence="14">Histone-lysine N-methyltransferase</fullName>
    </recommendedName>
</protein>
<feature type="compositionally biased region" description="Polar residues" evidence="8">
    <location>
        <begin position="793"/>
        <end position="814"/>
    </location>
</feature>
<evidence type="ECO:0000256" key="3">
    <source>
        <dbReference type="ARBA" id="ARBA00022454"/>
    </source>
</evidence>
<dbReference type="InterPro" id="IPR001214">
    <property type="entry name" value="SET_dom"/>
</dbReference>
<organism evidence="12 13">
    <name type="scientific">Aspergillus granulosus</name>
    <dbReference type="NCBI Taxonomy" id="176169"/>
    <lineage>
        <taxon>Eukaryota</taxon>
        <taxon>Fungi</taxon>
        <taxon>Dikarya</taxon>
        <taxon>Ascomycota</taxon>
        <taxon>Pezizomycotina</taxon>
        <taxon>Eurotiomycetes</taxon>
        <taxon>Eurotiomycetidae</taxon>
        <taxon>Eurotiales</taxon>
        <taxon>Aspergillaceae</taxon>
        <taxon>Aspergillus</taxon>
        <taxon>Aspergillus subgen. Nidulantes</taxon>
    </lineage>
</organism>
<accession>A0ABR4HN28</accession>
<feature type="compositionally biased region" description="Low complexity" evidence="8">
    <location>
        <begin position="693"/>
        <end position="705"/>
    </location>
</feature>
<keyword evidence="13" id="KW-1185">Reference proteome</keyword>
<evidence type="ECO:0000256" key="4">
    <source>
        <dbReference type="ARBA" id="ARBA00022603"/>
    </source>
</evidence>
<evidence type="ECO:0000256" key="8">
    <source>
        <dbReference type="SAM" id="MobiDB-lite"/>
    </source>
</evidence>
<proteinExistence type="predicted"/>
<feature type="region of interest" description="Disordered" evidence="8">
    <location>
        <begin position="134"/>
        <end position="309"/>
    </location>
</feature>
<feature type="region of interest" description="Disordered" evidence="8">
    <location>
        <begin position="630"/>
        <end position="820"/>
    </location>
</feature>
<dbReference type="Gene3D" id="2.170.270.10">
    <property type="entry name" value="SET domain"/>
    <property type="match status" value="1"/>
</dbReference>
<keyword evidence="6" id="KW-0949">S-adenosyl-L-methionine</keyword>
<dbReference type="InterPro" id="IPR046341">
    <property type="entry name" value="SET_dom_sf"/>
</dbReference>
<dbReference type="PROSITE" id="PS51215">
    <property type="entry name" value="AWS"/>
    <property type="match status" value="1"/>
</dbReference>
<keyword evidence="7" id="KW-0539">Nucleus</keyword>
<feature type="domain" description="AWS" evidence="11">
    <location>
        <begin position="414"/>
        <end position="460"/>
    </location>
</feature>
<feature type="compositionally biased region" description="Polar residues" evidence="8">
    <location>
        <begin position="201"/>
        <end position="211"/>
    </location>
</feature>
<feature type="compositionally biased region" description="Basic and acidic residues" evidence="8">
    <location>
        <begin position="148"/>
        <end position="157"/>
    </location>
</feature>
<evidence type="ECO:0000259" key="9">
    <source>
        <dbReference type="PROSITE" id="PS50280"/>
    </source>
</evidence>
<gene>
    <name evidence="12" type="ORF">BJX63DRAFT_419768</name>
</gene>
<dbReference type="PROSITE" id="PS50280">
    <property type="entry name" value="SET"/>
    <property type="match status" value="1"/>
</dbReference>
<keyword evidence="3" id="KW-0158">Chromosome</keyword>
<feature type="region of interest" description="Disordered" evidence="8">
    <location>
        <begin position="1"/>
        <end position="25"/>
    </location>
</feature>
<evidence type="ECO:0000256" key="1">
    <source>
        <dbReference type="ARBA" id="ARBA00004123"/>
    </source>
</evidence>
<evidence type="ECO:0000259" key="11">
    <source>
        <dbReference type="PROSITE" id="PS51215"/>
    </source>
</evidence>
<evidence type="ECO:0008006" key="14">
    <source>
        <dbReference type="Google" id="ProtNLM"/>
    </source>
</evidence>
<evidence type="ECO:0000313" key="13">
    <source>
        <dbReference type="Proteomes" id="UP001610334"/>
    </source>
</evidence>
<dbReference type="EMBL" id="JBFXLT010000020">
    <property type="protein sequence ID" value="KAL2816889.1"/>
    <property type="molecule type" value="Genomic_DNA"/>
</dbReference>
<dbReference type="InterPro" id="IPR006560">
    <property type="entry name" value="AWS_dom"/>
</dbReference>
<dbReference type="Pfam" id="PF17907">
    <property type="entry name" value="AWS"/>
    <property type="match status" value="1"/>
</dbReference>
<dbReference type="SMART" id="SM00317">
    <property type="entry name" value="SET"/>
    <property type="match status" value="1"/>
</dbReference>
<comment type="caution">
    <text evidence="12">The sequence shown here is derived from an EMBL/GenBank/DDBJ whole genome shotgun (WGS) entry which is preliminary data.</text>
</comment>
<keyword evidence="5" id="KW-0808">Transferase</keyword>
<dbReference type="Proteomes" id="UP001610334">
    <property type="component" value="Unassembled WGS sequence"/>
</dbReference>
<evidence type="ECO:0000256" key="6">
    <source>
        <dbReference type="ARBA" id="ARBA00022691"/>
    </source>
</evidence>
<keyword evidence="4" id="KW-0489">Methyltransferase</keyword>
<dbReference type="Pfam" id="PF00856">
    <property type="entry name" value="SET"/>
    <property type="match status" value="1"/>
</dbReference>
<dbReference type="InterPro" id="IPR003616">
    <property type="entry name" value="Post-SET_dom"/>
</dbReference>
<evidence type="ECO:0000256" key="7">
    <source>
        <dbReference type="ARBA" id="ARBA00023242"/>
    </source>
</evidence>
<feature type="domain" description="SET" evidence="9">
    <location>
        <begin position="471"/>
        <end position="587"/>
    </location>
</feature>
<dbReference type="SUPFAM" id="SSF82199">
    <property type="entry name" value="SET domain"/>
    <property type="match status" value="1"/>
</dbReference>
<dbReference type="InterPro" id="IPR050777">
    <property type="entry name" value="SET2_Histone-Lys_MeTrsfase"/>
</dbReference>
<evidence type="ECO:0000313" key="12">
    <source>
        <dbReference type="EMBL" id="KAL2816889.1"/>
    </source>
</evidence>
<reference evidence="12 13" key="1">
    <citation type="submission" date="2024-07" db="EMBL/GenBank/DDBJ databases">
        <title>Section-level genome sequencing and comparative genomics of Aspergillus sections Usti and Cavernicolus.</title>
        <authorList>
            <consortium name="Lawrence Berkeley National Laboratory"/>
            <person name="Nybo J.L."/>
            <person name="Vesth T.C."/>
            <person name="Theobald S."/>
            <person name="Frisvad J.C."/>
            <person name="Larsen T.O."/>
            <person name="Kjaerboelling I."/>
            <person name="Rothschild-Mancinelli K."/>
            <person name="Lyhne E.K."/>
            <person name="Kogle M.E."/>
            <person name="Barry K."/>
            <person name="Clum A."/>
            <person name="Na H."/>
            <person name="Ledsgaard L."/>
            <person name="Lin J."/>
            <person name="Lipzen A."/>
            <person name="Kuo A."/>
            <person name="Riley R."/>
            <person name="Mondo S."/>
            <person name="Labutti K."/>
            <person name="Haridas S."/>
            <person name="Pangalinan J."/>
            <person name="Salamov A.A."/>
            <person name="Simmons B.A."/>
            <person name="Magnuson J.K."/>
            <person name="Chen J."/>
            <person name="Drula E."/>
            <person name="Henrissat B."/>
            <person name="Wiebenga A."/>
            <person name="Lubbers R.J."/>
            <person name="Gomes A.C."/>
            <person name="Makela M.R."/>
            <person name="Stajich J."/>
            <person name="Grigoriev I.V."/>
            <person name="Mortensen U.H."/>
            <person name="De Vries R.P."/>
            <person name="Baker S.E."/>
            <person name="Andersen M.R."/>
        </authorList>
    </citation>
    <scope>NUCLEOTIDE SEQUENCE [LARGE SCALE GENOMIC DNA]</scope>
    <source>
        <strain evidence="12 13">CBS 588.65</strain>
    </source>
</reference>
<dbReference type="PANTHER" id="PTHR22884">
    <property type="entry name" value="SET DOMAIN PROTEINS"/>
    <property type="match status" value="1"/>
</dbReference>
<sequence length="820" mass="91010">MDGRLAVSGASPATPATISDLVKKSHDPLDATMAFEYTEQLLTPENSRSETSSNNENASNEEKPTLRRRSTRLTRASLRGTAGLESDPEIENHGLQFNAEKPEYTVLVESLDNGAVPLGKNPRSSQLRHSIAIMESALQPEKSLAAPDRMDTDDHPMAPDTPVSQSSHELQPEDVPGALPPRTLRKRVEQALARDKGHSSPRASSKATKPDTQAPIRRSSRLSILEKVSDLAGRTSSVLGKRSSGRTEPDRRSSLRPRQPAASKEESKATEEPPTKKRRVSESDLQTKQRSESETTQEAPAPSEAIPRFKAKRWLTHGLYSGQEYTNSRPSQARTKIARRKSLNQNQPNHQRRFLPLPMFAGERLLKVGRDFELPFDIYSPLPPGQPKPNEWRKTNKNVFVGEAGSIWRATKEEELSKCTCVPETGCDQDCQNRYMFYECDNSICGLGPECGNRNFEELKQRAKAGGKYNVGVEVIKTADRGYGVRSNRTFEPNQIIVEYTGEIITQAECEKRMRTIYKKNECYYLMYFDQNMIIDATRGSIARFVNHACEPNCRMEKWTVAGKPRMALFAGDRGIMTGEELSYDYNFDPYSQKNVQQCRCGSEKCRGILGPRPREKEQRAELRAAKLKEMADAKKANAAKRRKQNALNRARSGPNKKRGPLAPSSLKTGVKKAVSRARTAVTKVTASRKKSTNTTASTAALKNSRNTTQKKATRTPRLGGKIKLPTIKGSRAKAKPTVRVRNQPQTTKARNSKASASPAKTKVVAADKRSSAQRRTPNSGKGVLKGVRETINKGSSRNSSKAAKPSVLSSGRSARTRRH</sequence>
<evidence type="ECO:0000256" key="5">
    <source>
        <dbReference type="ARBA" id="ARBA00022679"/>
    </source>
</evidence>
<dbReference type="PROSITE" id="PS50868">
    <property type="entry name" value="POST_SET"/>
    <property type="match status" value="1"/>
</dbReference>
<dbReference type="SMART" id="SM00570">
    <property type="entry name" value="AWS"/>
    <property type="match status" value="1"/>
</dbReference>
<feature type="domain" description="Post-SET" evidence="10">
    <location>
        <begin position="595"/>
        <end position="611"/>
    </location>
</feature>
<feature type="compositionally biased region" description="Basic and acidic residues" evidence="8">
    <location>
        <begin position="263"/>
        <end position="293"/>
    </location>
</feature>
<comment type="subcellular location">
    <subcellularLocation>
        <location evidence="2">Chromosome</location>
    </subcellularLocation>
    <subcellularLocation>
        <location evidence="1">Nucleus</location>
    </subcellularLocation>
</comment>
<feature type="region of interest" description="Disordered" evidence="8">
    <location>
        <begin position="38"/>
        <end position="94"/>
    </location>
</feature>